<comment type="caution">
    <text evidence="1">The sequence shown here is derived from an EMBL/GenBank/DDBJ whole genome shotgun (WGS) entry which is preliminary data.</text>
</comment>
<evidence type="ECO:0000313" key="2">
    <source>
        <dbReference type="Proteomes" id="UP000231484"/>
    </source>
</evidence>
<protein>
    <submittedName>
        <fullName evidence="1">Uncharacterized protein</fullName>
    </submittedName>
</protein>
<proteinExistence type="predicted"/>
<dbReference type="AlphaFoldDB" id="A0A2N9XI69"/>
<sequence>MRDIKTGFIGGGICIDLGTDSDVQLFFDCISYYVLSKYPEKDWSVLTDRFYRRYLKLEELDIAESLMKLVEEEFKQLDQEAIDWDPILSGKVKSDLDRTKKTLFDTFSQYFRAFYRCMEFAIYEYKHSSSNLYRPIMVAITTIPDVIAYEDIPLSVFDNLGADEKPIWWTGKIPK</sequence>
<gene>
    <name evidence="1" type="ORF">BHC48_09785</name>
</gene>
<accession>A0A2N9XI69</accession>
<reference evidence="1 2" key="1">
    <citation type="journal article" date="2017" name="MBio">
        <title>Type VI secretion-mediated competition in the bee gut microbiome.</title>
        <authorList>
            <person name="Steele M.I."/>
            <person name="Kwong W.K."/>
            <person name="Powell J.E."/>
            <person name="Whiteley M."/>
            <person name="Moran N.A."/>
        </authorList>
    </citation>
    <scope>NUCLEOTIDE SEQUENCE [LARGE SCALE GENOMIC DNA]</scope>
    <source>
        <strain evidence="1 2">Occ4-2</strain>
    </source>
</reference>
<dbReference type="EMBL" id="MEIQ01000053">
    <property type="protein sequence ID" value="PIT48024.1"/>
    <property type="molecule type" value="Genomic_DNA"/>
</dbReference>
<evidence type="ECO:0000313" key="1">
    <source>
        <dbReference type="EMBL" id="PIT48024.1"/>
    </source>
</evidence>
<name>A0A2N9XI69_9NEIS</name>
<dbReference type="Proteomes" id="UP000231484">
    <property type="component" value="Unassembled WGS sequence"/>
</dbReference>
<organism evidence="1 2">
    <name type="scientific">Snodgrassella alvi</name>
    <dbReference type="NCBI Taxonomy" id="1196083"/>
    <lineage>
        <taxon>Bacteria</taxon>
        <taxon>Pseudomonadati</taxon>
        <taxon>Pseudomonadota</taxon>
        <taxon>Betaproteobacteria</taxon>
        <taxon>Neisseriales</taxon>
        <taxon>Neisseriaceae</taxon>
        <taxon>Snodgrassella</taxon>
    </lineage>
</organism>